<comment type="subcellular location">
    <subcellularLocation>
        <location evidence="1">Nucleus</location>
    </subcellularLocation>
</comment>
<evidence type="ECO:0000256" key="5">
    <source>
        <dbReference type="ARBA" id="ARBA00023015"/>
    </source>
</evidence>
<evidence type="ECO:0000313" key="10">
    <source>
        <dbReference type="Proteomes" id="UP000250235"/>
    </source>
</evidence>
<dbReference type="AlphaFoldDB" id="A0A2Z7BFV5"/>
<keyword evidence="10" id="KW-1185">Reference proteome</keyword>
<dbReference type="PANTHER" id="PTHR46481">
    <property type="entry name" value="ZINC FINGER BED DOMAIN-CONTAINING PROTEIN 4"/>
    <property type="match status" value="1"/>
</dbReference>
<dbReference type="GO" id="GO:0008270">
    <property type="term" value="F:zinc ion binding"/>
    <property type="evidence" value="ECO:0007669"/>
    <property type="project" value="UniProtKB-KW"/>
</dbReference>
<gene>
    <name evidence="9" type="ORF">F511_18122</name>
</gene>
<dbReference type="Proteomes" id="UP000250235">
    <property type="component" value="Unassembled WGS sequence"/>
</dbReference>
<evidence type="ECO:0000256" key="1">
    <source>
        <dbReference type="ARBA" id="ARBA00004123"/>
    </source>
</evidence>
<evidence type="ECO:0000256" key="4">
    <source>
        <dbReference type="ARBA" id="ARBA00022833"/>
    </source>
</evidence>
<evidence type="ECO:0000256" key="2">
    <source>
        <dbReference type="ARBA" id="ARBA00022723"/>
    </source>
</evidence>
<dbReference type="PANTHER" id="PTHR46481:SF10">
    <property type="entry name" value="ZINC FINGER BED DOMAIN-CONTAINING PROTEIN 39"/>
    <property type="match status" value="1"/>
</dbReference>
<proteinExistence type="predicted"/>
<keyword evidence="4" id="KW-0862">Zinc</keyword>
<organism evidence="9 10">
    <name type="scientific">Dorcoceras hygrometricum</name>
    <dbReference type="NCBI Taxonomy" id="472368"/>
    <lineage>
        <taxon>Eukaryota</taxon>
        <taxon>Viridiplantae</taxon>
        <taxon>Streptophyta</taxon>
        <taxon>Embryophyta</taxon>
        <taxon>Tracheophyta</taxon>
        <taxon>Spermatophyta</taxon>
        <taxon>Magnoliopsida</taxon>
        <taxon>eudicotyledons</taxon>
        <taxon>Gunneridae</taxon>
        <taxon>Pentapetalae</taxon>
        <taxon>asterids</taxon>
        <taxon>lamiids</taxon>
        <taxon>Lamiales</taxon>
        <taxon>Gesneriaceae</taxon>
        <taxon>Didymocarpoideae</taxon>
        <taxon>Trichosporeae</taxon>
        <taxon>Loxocarpinae</taxon>
        <taxon>Dorcoceras</taxon>
    </lineage>
</organism>
<dbReference type="Pfam" id="PF02892">
    <property type="entry name" value="zf-BED"/>
    <property type="match status" value="1"/>
</dbReference>
<reference evidence="9 10" key="1">
    <citation type="journal article" date="2015" name="Proc. Natl. Acad. Sci. U.S.A.">
        <title>The resurrection genome of Boea hygrometrica: A blueprint for survival of dehydration.</title>
        <authorList>
            <person name="Xiao L."/>
            <person name="Yang G."/>
            <person name="Zhang L."/>
            <person name="Yang X."/>
            <person name="Zhao S."/>
            <person name="Ji Z."/>
            <person name="Zhou Q."/>
            <person name="Hu M."/>
            <person name="Wang Y."/>
            <person name="Chen M."/>
            <person name="Xu Y."/>
            <person name="Jin H."/>
            <person name="Xiao X."/>
            <person name="Hu G."/>
            <person name="Bao F."/>
            <person name="Hu Y."/>
            <person name="Wan P."/>
            <person name="Li L."/>
            <person name="Deng X."/>
            <person name="Kuang T."/>
            <person name="Xiang C."/>
            <person name="Zhu J.K."/>
            <person name="Oliver M.J."/>
            <person name="He Y."/>
        </authorList>
    </citation>
    <scope>NUCLEOTIDE SEQUENCE [LARGE SCALE GENOMIC DNA]</scope>
    <source>
        <strain evidence="10">cv. XS01</strain>
    </source>
</reference>
<dbReference type="GO" id="GO:0005634">
    <property type="term" value="C:nucleus"/>
    <property type="evidence" value="ECO:0007669"/>
    <property type="project" value="UniProtKB-SubCell"/>
</dbReference>
<dbReference type="EMBL" id="KV007759">
    <property type="protein sequence ID" value="KZV31018.1"/>
    <property type="molecule type" value="Genomic_DNA"/>
</dbReference>
<accession>A0A2Z7BFV5</accession>
<keyword evidence="6" id="KW-0804">Transcription</keyword>
<evidence type="ECO:0000313" key="9">
    <source>
        <dbReference type="EMBL" id="KZV31018.1"/>
    </source>
</evidence>
<evidence type="ECO:0000256" key="7">
    <source>
        <dbReference type="ARBA" id="ARBA00023242"/>
    </source>
</evidence>
<keyword evidence="7" id="KW-0539">Nucleus</keyword>
<dbReference type="GO" id="GO:0003677">
    <property type="term" value="F:DNA binding"/>
    <property type="evidence" value="ECO:0007669"/>
    <property type="project" value="InterPro"/>
</dbReference>
<dbReference type="InterPro" id="IPR003656">
    <property type="entry name" value="Znf_BED"/>
</dbReference>
<protein>
    <recommendedName>
        <fullName evidence="8">BED-type domain-containing protein</fullName>
    </recommendedName>
</protein>
<dbReference type="OrthoDB" id="1514276at2759"/>
<keyword evidence="5" id="KW-0805">Transcription regulation</keyword>
<dbReference type="InterPro" id="IPR052035">
    <property type="entry name" value="ZnF_BED_domain_contain"/>
</dbReference>
<dbReference type="InterPro" id="IPR012337">
    <property type="entry name" value="RNaseH-like_sf"/>
</dbReference>
<dbReference type="SUPFAM" id="SSF53098">
    <property type="entry name" value="Ribonuclease H-like"/>
    <property type="match status" value="1"/>
</dbReference>
<keyword evidence="2" id="KW-0479">Metal-binding</keyword>
<evidence type="ECO:0000256" key="6">
    <source>
        <dbReference type="ARBA" id="ARBA00023163"/>
    </source>
</evidence>
<keyword evidence="3" id="KW-0863">Zinc-finger</keyword>
<evidence type="ECO:0000256" key="3">
    <source>
        <dbReference type="ARBA" id="ARBA00022771"/>
    </source>
</evidence>
<name>A0A2Z7BFV5_9LAMI</name>
<feature type="domain" description="BED-type" evidence="8">
    <location>
        <begin position="13"/>
        <end position="56"/>
    </location>
</feature>
<sequence>MGGRSQKSDIFIKHFDKVALPSGDLQAICKYCSKAYKWKHGGGYDTLIRHIEKNHPVKIGISRYQSQIPTFSSQSGNESQLFKFSESDFRDETARFVAVEQLSFSFGDKLSFQNWLSSSANPAIRRISRNTLKRTIHKLVATQKKELIKEFASLDNKVSLCSDIWSDHWQSCSYMGITCHWIDNAWNIQKRLLAYRCFNDPHTAILEEYGLTSKIFSISFDNASANTCSIDELIRICQPSIGGKFFHIRCTCHILNLCVQDGLRSLETYIKPIRTAIHYLWTHPQVMKQWGRFCKANGMRAKRFARDVPTRWNSTYKLLLSIFQYKELLCGFFGQVVQSSSLYLFSNQWNICTTICEILKVFSDATDQLSGVYYPTCHLVVTHLCNVACIFCEHLNSNEPPLIECIISMKTKWEKYFLNIPEIFLSTSTELM</sequence>
<evidence type="ECO:0000259" key="8">
    <source>
        <dbReference type="Pfam" id="PF02892"/>
    </source>
</evidence>